<sequence length="121" mass="12749">MTFGGVQEFTRKPSTAFTDDDGNFAGIVHLERGVTYALFQGAGHTYVPAVVLAIMAAPRSTASTNGLHTPFGSAITHEWMPAAGCVDTGERLHMLCWCSGWAAGGEETHTVGPPCTCTGYI</sequence>
<reference evidence="1" key="1">
    <citation type="submission" date="2023-03" db="EMBL/GenBank/DDBJ databases">
        <title>Massive genome expansion in bonnet fungi (Mycena s.s.) driven by repeated elements and novel gene families across ecological guilds.</title>
        <authorList>
            <consortium name="Lawrence Berkeley National Laboratory"/>
            <person name="Harder C.B."/>
            <person name="Miyauchi S."/>
            <person name="Viragh M."/>
            <person name="Kuo A."/>
            <person name="Thoen E."/>
            <person name="Andreopoulos B."/>
            <person name="Lu D."/>
            <person name="Skrede I."/>
            <person name="Drula E."/>
            <person name="Henrissat B."/>
            <person name="Morin E."/>
            <person name="Kohler A."/>
            <person name="Barry K."/>
            <person name="LaButti K."/>
            <person name="Morin E."/>
            <person name="Salamov A."/>
            <person name="Lipzen A."/>
            <person name="Mereny Z."/>
            <person name="Hegedus B."/>
            <person name="Baldrian P."/>
            <person name="Stursova M."/>
            <person name="Weitz H."/>
            <person name="Taylor A."/>
            <person name="Grigoriev I.V."/>
            <person name="Nagy L.G."/>
            <person name="Martin F."/>
            <person name="Kauserud H."/>
        </authorList>
    </citation>
    <scope>NUCLEOTIDE SEQUENCE</scope>
    <source>
        <strain evidence="1">9144</strain>
    </source>
</reference>
<organism evidence="1 2">
    <name type="scientific">Mycena pura</name>
    <dbReference type="NCBI Taxonomy" id="153505"/>
    <lineage>
        <taxon>Eukaryota</taxon>
        <taxon>Fungi</taxon>
        <taxon>Dikarya</taxon>
        <taxon>Basidiomycota</taxon>
        <taxon>Agaricomycotina</taxon>
        <taxon>Agaricomycetes</taxon>
        <taxon>Agaricomycetidae</taxon>
        <taxon>Agaricales</taxon>
        <taxon>Marasmiineae</taxon>
        <taxon>Mycenaceae</taxon>
        <taxon>Mycena</taxon>
    </lineage>
</organism>
<keyword evidence="2" id="KW-1185">Reference proteome</keyword>
<dbReference type="InterPro" id="IPR029058">
    <property type="entry name" value="AB_hydrolase_fold"/>
</dbReference>
<comment type="caution">
    <text evidence="1">The sequence shown here is derived from an EMBL/GenBank/DDBJ whole genome shotgun (WGS) entry which is preliminary data.</text>
</comment>
<evidence type="ECO:0000313" key="2">
    <source>
        <dbReference type="Proteomes" id="UP001219525"/>
    </source>
</evidence>
<dbReference type="Proteomes" id="UP001219525">
    <property type="component" value="Unassembled WGS sequence"/>
</dbReference>
<evidence type="ECO:0000313" key="1">
    <source>
        <dbReference type="EMBL" id="KAJ7196706.1"/>
    </source>
</evidence>
<dbReference type="EMBL" id="JARJCW010000082">
    <property type="protein sequence ID" value="KAJ7196706.1"/>
    <property type="molecule type" value="Genomic_DNA"/>
</dbReference>
<protein>
    <submittedName>
        <fullName evidence="1">Uncharacterized protein</fullName>
    </submittedName>
</protein>
<proteinExistence type="predicted"/>
<dbReference type="AlphaFoldDB" id="A0AAD6V0J8"/>
<accession>A0AAD6V0J8</accession>
<gene>
    <name evidence="1" type="ORF">GGX14DRAFT_672377</name>
</gene>
<dbReference type="Gene3D" id="3.40.50.1820">
    <property type="entry name" value="alpha/beta hydrolase"/>
    <property type="match status" value="1"/>
</dbReference>
<name>A0AAD6V0J8_9AGAR</name>